<evidence type="ECO:0000256" key="2">
    <source>
        <dbReference type="ARBA" id="ARBA00022617"/>
    </source>
</evidence>
<dbReference type="GO" id="GO:0009055">
    <property type="term" value="F:electron transfer activity"/>
    <property type="evidence" value="ECO:0007669"/>
    <property type="project" value="InterPro"/>
</dbReference>
<name>A0A841EHW8_9BACT</name>
<evidence type="ECO:0000259" key="8">
    <source>
        <dbReference type="PROSITE" id="PS51007"/>
    </source>
</evidence>
<evidence type="ECO:0000256" key="6">
    <source>
        <dbReference type="ARBA" id="ARBA00023004"/>
    </source>
</evidence>
<evidence type="ECO:0000256" key="5">
    <source>
        <dbReference type="ARBA" id="ARBA00023002"/>
    </source>
</evidence>
<keyword evidence="9" id="KW-0575">Peroxidase</keyword>
<protein>
    <submittedName>
        <fullName evidence="9">Cytochrome c peroxidase</fullName>
    </submittedName>
</protein>
<keyword evidence="4" id="KW-0732">Signal</keyword>
<evidence type="ECO:0000256" key="3">
    <source>
        <dbReference type="ARBA" id="ARBA00022723"/>
    </source>
</evidence>
<keyword evidence="10" id="KW-1185">Reference proteome</keyword>
<dbReference type="InterPro" id="IPR009056">
    <property type="entry name" value="Cyt_c-like_dom"/>
</dbReference>
<dbReference type="InterPro" id="IPR004852">
    <property type="entry name" value="Di-haem_cyt_c_peroxidsae"/>
</dbReference>
<keyword evidence="3 7" id="KW-0479">Metal-binding</keyword>
<dbReference type="GO" id="GO:0004130">
    <property type="term" value="F:cytochrome-c peroxidase activity"/>
    <property type="evidence" value="ECO:0007669"/>
    <property type="project" value="TreeGrafter"/>
</dbReference>
<gene>
    <name evidence="9" type="ORF">HNP25_001228</name>
</gene>
<evidence type="ECO:0000256" key="7">
    <source>
        <dbReference type="PROSITE-ProRule" id="PRU00433"/>
    </source>
</evidence>
<dbReference type="Gene3D" id="1.10.760.10">
    <property type="entry name" value="Cytochrome c-like domain"/>
    <property type="match status" value="2"/>
</dbReference>
<accession>A0A841EHW8</accession>
<dbReference type="GO" id="GO:0020037">
    <property type="term" value="F:heme binding"/>
    <property type="evidence" value="ECO:0007669"/>
    <property type="project" value="InterPro"/>
</dbReference>
<keyword evidence="2 7" id="KW-0349">Heme</keyword>
<dbReference type="SUPFAM" id="SSF46626">
    <property type="entry name" value="Cytochrome c"/>
    <property type="match status" value="2"/>
</dbReference>
<dbReference type="GO" id="GO:0030313">
    <property type="term" value="C:cell envelope"/>
    <property type="evidence" value="ECO:0007669"/>
    <property type="project" value="UniProtKB-SubCell"/>
</dbReference>
<dbReference type="EMBL" id="JACHKT010000006">
    <property type="protein sequence ID" value="MBB6002576.1"/>
    <property type="molecule type" value="Genomic_DNA"/>
</dbReference>
<evidence type="ECO:0000313" key="10">
    <source>
        <dbReference type="Proteomes" id="UP000524404"/>
    </source>
</evidence>
<evidence type="ECO:0000256" key="1">
    <source>
        <dbReference type="ARBA" id="ARBA00004196"/>
    </source>
</evidence>
<organism evidence="9 10">
    <name type="scientific">Arcicella rosea</name>
    <dbReference type="NCBI Taxonomy" id="502909"/>
    <lineage>
        <taxon>Bacteria</taxon>
        <taxon>Pseudomonadati</taxon>
        <taxon>Bacteroidota</taxon>
        <taxon>Cytophagia</taxon>
        <taxon>Cytophagales</taxon>
        <taxon>Flectobacillaceae</taxon>
        <taxon>Arcicella</taxon>
    </lineage>
</organism>
<keyword evidence="5" id="KW-0560">Oxidoreductase</keyword>
<dbReference type="InterPro" id="IPR036909">
    <property type="entry name" value="Cyt_c-like_dom_sf"/>
</dbReference>
<dbReference type="PROSITE" id="PS51007">
    <property type="entry name" value="CYTC"/>
    <property type="match status" value="1"/>
</dbReference>
<dbReference type="InterPro" id="IPR051395">
    <property type="entry name" value="Cytochrome_c_Peroxidase/MauG"/>
</dbReference>
<keyword evidence="6 7" id="KW-0408">Iron</keyword>
<dbReference type="AlphaFoldDB" id="A0A841EHW8"/>
<sequence>MKTKRNAPSLQNIWYFKKYFWDGRAASLEEQAIGPLLAEGEMNENLEQLPNELNKIKGYQAYFKKAFGKESINKEQILKALAIYQQTIVSRKSRFDDFVKGNSQALNDKEVMGLHLFRTKARCINCHNGPLFSDNQFHNVGLTYYGREYEDLGLYNVSHKAEDIGKFKTPILRDVIRTRPWMHNGLFDDIEGVITMYNNGMPQPKPKDEKQQKDPLFPKTSPIIRKLNLTKQEQEALVAFLGAITSAPFRVQAPELPQ</sequence>
<evidence type="ECO:0000313" key="9">
    <source>
        <dbReference type="EMBL" id="MBB6002576.1"/>
    </source>
</evidence>
<dbReference type="GO" id="GO:0046872">
    <property type="term" value="F:metal ion binding"/>
    <property type="evidence" value="ECO:0007669"/>
    <property type="project" value="UniProtKB-KW"/>
</dbReference>
<dbReference type="Proteomes" id="UP000524404">
    <property type="component" value="Unassembled WGS sequence"/>
</dbReference>
<feature type="domain" description="Cytochrome c" evidence="8">
    <location>
        <begin position="108"/>
        <end position="245"/>
    </location>
</feature>
<comment type="caution">
    <text evidence="9">The sequence shown here is derived from an EMBL/GenBank/DDBJ whole genome shotgun (WGS) entry which is preliminary data.</text>
</comment>
<reference evidence="9 10" key="1">
    <citation type="submission" date="2020-08" db="EMBL/GenBank/DDBJ databases">
        <title>Functional genomics of gut bacteria from endangered species of beetles.</title>
        <authorList>
            <person name="Carlos-Shanley C."/>
        </authorList>
    </citation>
    <scope>NUCLEOTIDE SEQUENCE [LARGE SCALE GENOMIC DNA]</scope>
    <source>
        <strain evidence="9 10">S00070</strain>
    </source>
</reference>
<comment type="subcellular location">
    <subcellularLocation>
        <location evidence="1">Cell envelope</location>
    </subcellularLocation>
</comment>
<dbReference type="PANTHER" id="PTHR30600:SF10">
    <property type="entry name" value="BLL6722 PROTEIN"/>
    <property type="match status" value="1"/>
</dbReference>
<evidence type="ECO:0000256" key="4">
    <source>
        <dbReference type="ARBA" id="ARBA00022729"/>
    </source>
</evidence>
<dbReference type="Pfam" id="PF03150">
    <property type="entry name" value="CCP_MauG"/>
    <property type="match status" value="1"/>
</dbReference>
<proteinExistence type="predicted"/>
<dbReference type="PANTHER" id="PTHR30600">
    <property type="entry name" value="CYTOCHROME C PEROXIDASE-RELATED"/>
    <property type="match status" value="1"/>
</dbReference>